<dbReference type="EMBL" id="OV696693">
    <property type="protein sequence ID" value="CAH1271595.1"/>
    <property type="molecule type" value="Genomic_DNA"/>
</dbReference>
<proteinExistence type="predicted"/>
<dbReference type="InterPro" id="IPR041156">
    <property type="entry name" value="TM250"/>
</dbReference>
<dbReference type="Pfam" id="PF17685">
    <property type="entry name" value="TM250"/>
    <property type="match status" value="1"/>
</dbReference>
<dbReference type="PANTHER" id="PTHR48431:SF1">
    <property type="entry name" value="TRANSMEMBRANE PROTEIN 250"/>
    <property type="match status" value="1"/>
</dbReference>
<evidence type="ECO:0000313" key="2">
    <source>
        <dbReference type="EMBL" id="CAH1271595.1"/>
    </source>
</evidence>
<sequence>MFYKTRRTARLRRRNPDGETNIMPFFPMPRRTRTFSGPHATCLQTANTYARRLHRSKADNVASFEIYHRCHPMHGLLRLVLYLSAALFTLAAFVFCGIVFMSEYIFIQLFLRFQYKFTVLLIMMGRRRIDFSNINTLVIYYIHFTMLMVGGFGWCSLMFVEL</sequence>
<feature type="transmembrane region" description="Helical" evidence="1">
    <location>
        <begin position="79"/>
        <end position="100"/>
    </location>
</feature>
<accession>A0A8K0ABW3</accession>
<dbReference type="OrthoDB" id="10013139at2759"/>
<reference evidence="2" key="1">
    <citation type="submission" date="2022-01" db="EMBL/GenBank/DDBJ databases">
        <authorList>
            <person name="Braso-Vives M."/>
        </authorList>
    </citation>
    <scope>NUCLEOTIDE SEQUENCE</scope>
</reference>
<dbReference type="Proteomes" id="UP000838412">
    <property type="component" value="Chromosome 8"/>
</dbReference>
<dbReference type="PANTHER" id="PTHR48431">
    <property type="entry name" value="TRANSMEMBRANE PROTEIN 250"/>
    <property type="match status" value="1"/>
</dbReference>
<feature type="transmembrane region" description="Helical" evidence="1">
    <location>
        <begin position="137"/>
        <end position="160"/>
    </location>
</feature>
<evidence type="ECO:0000256" key="1">
    <source>
        <dbReference type="SAM" id="Phobius"/>
    </source>
</evidence>
<keyword evidence="3" id="KW-1185">Reference proteome</keyword>
<evidence type="ECO:0000313" key="3">
    <source>
        <dbReference type="Proteomes" id="UP000838412"/>
    </source>
</evidence>
<keyword evidence="1" id="KW-0812">Transmembrane</keyword>
<keyword evidence="1" id="KW-1133">Transmembrane helix</keyword>
<feature type="transmembrane region" description="Helical" evidence="1">
    <location>
        <begin position="106"/>
        <end position="125"/>
    </location>
</feature>
<keyword evidence="1" id="KW-0472">Membrane</keyword>
<protein>
    <submittedName>
        <fullName evidence="2">C9orf69 protein</fullName>
    </submittedName>
</protein>
<organism evidence="2 3">
    <name type="scientific">Branchiostoma lanceolatum</name>
    <name type="common">Common lancelet</name>
    <name type="synonym">Amphioxus lanceolatum</name>
    <dbReference type="NCBI Taxonomy" id="7740"/>
    <lineage>
        <taxon>Eukaryota</taxon>
        <taxon>Metazoa</taxon>
        <taxon>Chordata</taxon>
        <taxon>Cephalochordata</taxon>
        <taxon>Leptocardii</taxon>
        <taxon>Amphioxiformes</taxon>
        <taxon>Branchiostomatidae</taxon>
        <taxon>Branchiostoma</taxon>
    </lineage>
</organism>
<gene>
    <name evidence="2" type="primary">C9orf69</name>
    <name evidence="2" type="ORF">BLAG_LOCUS23573</name>
</gene>
<name>A0A8K0ABW3_BRALA</name>
<dbReference type="AlphaFoldDB" id="A0A8K0ABW3"/>